<proteinExistence type="predicted"/>
<feature type="domain" description="Putative Se/S carrier protein-like" evidence="1">
    <location>
        <begin position="3"/>
        <end position="50"/>
    </location>
</feature>
<dbReference type="Proteomes" id="UP000064844">
    <property type="component" value="Chromosome"/>
</dbReference>
<accession>A0A0S2W7R8</accession>
<evidence type="ECO:0000313" key="2">
    <source>
        <dbReference type="EMBL" id="ALP95405.1"/>
    </source>
</evidence>
<protein>
    <recommendedName>
        <fullName evidence="1">Putative Se/S carrier protein-like domain-containing protein</fullName>
    </recommendedName>
</protein>
<dbReference type="RefSeq" id="WP_033116883.1">
    <property type="nucleotide sequence ID" value="NZ_CALICV010000045.1"/>
</dbReference>
<gene>
    <name evidence="2" type="ORF">IB211_03014c</name>
</gene>
<dbReference type="Pfam" id="PF11823">
    <property type="entry name" value="Se_S_carrier"/>
    <property type="match status" value="1"/>
</dbReference>
<sequence length="88" mass="9823">MLYLMTFSSHFDAIFANRTLKSAGLDVRLMPVPRAVSASCGTCVCFPMKEGARPPEALWRRLVWERLYSQCDGVWTELARGPSRGGPC</sequence>
<reference evidence="2 3" key="1">
    <citation type="journal article" date="2015" name="Nat. Commun.">
        <title>Production of butyrate from lysine and the Amadori product fructoselysine by a human gut commensal.</title>
        <authorList>
            <person name="Bui T.P."/>
            <person name="Ritari J."/>
            <person name="Boeren S."/>
            <person name="de Waard P."/>
            <person name="Plugge C.M."/>
            <person name="de Vos W.M."/>
        </authorList>
    </citation>
    <scope>NUCLEOTIDE SEQUENCE [LARGE SCALE GENOMIC DNA]</scope>
    <source>
        <strain evidence="2 3">AF211</strain>
    </source>
</reference>
<evidence type="ECO:0000313" key="3">
    <source>
        <dbReference type="Proteomes" id="UP000064844"/>
    </source>
</evidence>
<keyword evidence="3" id="KW-1185">Reference proteome</keyword>
<reference evidence="3" key="2">
    <citation type="submission" date="2015-04" db="EMBL/GenBank/DDBJ databases">
        <title>A butyrogenic pathway from the amino acid lysine in a human gut commensal.</title>
        <authorList>
            <person name="de Vos W.M."/>
            <person name="Bui N.T.P."/>
            <person name="Plugge C.M."/>
            <person name="Ritari J."/>
        </authorList>
    </citation>
    <scope>NUCLEOTIDE SEQUENCE [LARGE SCALE GENOMIC DNA]</scope>
    <source>
        <strain evidence="3">AF211</strain>
    </source>
</reference>
<name>A0A0S2W7R8_9FIRM</name>
<dbReference type="AlphaFoldDB" id="A0A0S2W7R8"/>
<dbReference type="EMBL" id="CP011307">
    <property type="protein sequence ID" value="ALP95405.1"/>
    <property type="molecule type" value="Genomic_DNA"/>
</dbReference>
<dbReference type="STRING" id="1297617.IB211_03014c"/>
<dbReference type="eggNOG" id="ENOG5030956">
    <property type="taxonomic scope" value="Bacteria"/>
</dbReference>
<dbReference type="KEGG" id="ibu:IB211_03014c"/>
<organism evidence="2 3">
    <name type="scientific">Intestinimonas butyriciproducens</name>
    <dbReference type="NCBI Taxonomy" id="1297617"/>
    <lineage>
        <taxon>Bacteria</taxon>
        <taxon>Bacillati</taxon>
        <taxon>Bacillota</taxon>
        <taxon>Clostridia</taxon>
        <taxon>Eubacteriales</taxon>
        <taxon>Intestinimonas</taxon>
    </lineage>
</organism>
<dbReference type="InterPro" id="IPR021778">
    <property type="entry name" value="Se/S_carrier-like"/>
</dbReference>
<evidence type="ECO:0000259" key="1">
    <source>
        <dbReference type="Pfam" id="PF11823"/>
    </source>
</evidence>